<accession>A0A2T0KDE1</accession>
<feature type="compositionally biased region" description="Polar residues" evidence="1">
    <location>
        <begin position="118"/>
        <end position="135"/>
    </location>
</feature>
<dbReference type="Proteomes" id="UP000239415">
    <property type="component" value="Unassembled WGS sequence"/>
</dbReference>
<reference evidence="3 4" key="1">
    <citation type="submission" date="2018-03" db="EMBL/GenBank/DDBJ databases">
        <title>Genomic Encyclopedia of Archaeal and Bacterial Type Strains, Phase II (KMG-II): from individual species to whole genera.</title>
        <authorList>
            <person name="Goeker M."/>
        </authorList>
    </citation>
    <scope>NUCLEOTIDE SEQUENCE [LARGE SCALE GENOMIC DNA]</scope>
    <source>
        <strain evidence="3 4">DSM 43146</strain>
    </source>
</reference>
<evidence type="ECO:0000256" key="1">
    <source>
        <dbReference type="SAM" id="MobiDB-lite"/>
    </source>
</evidence>
<dbReference type="EMBL" id="PVMZ01000006">
    <property type="protein sequence ID" value="PRX21323.1"/>
    <property type="molecule type" value="Genomic_DNA"/>
</dbReference>
<proteinExistence type="predicted"/>
<feature type="domain" description="tRNA nuclease CdiA C-terminal" evidence="2">
    <location>
        <begin position="140"/>
        <end position="220"/>
    </location>
</feature>
<dbReference type="InterPro" id="IPR033806">
    <property type="entry name" value="CDI_toxin_Bp1026b-like"/>
</dbReference>
<dbReference type="CDD" id="cd13442">
    <property type="entry name" value="CDI_toxin_Bp1026b-like"/>
    <property type="match status" value="1"/>
</dbReference>
<evidence type="ECO:0000259" key="2">
    <source>
        <dbReference type="Pfam" id="PF18451"/>
    </source>
</evidence>
<dbReference type="GO" id="GO:0004549">
    <property type="term" value="F:tRNA-specific ribonuclease activity"/>
    <property type="evidence" value="ECO:0007669"/>
    <property type="project" value="InterPro"/>
</dbReference>
<gene>
    <name evidence="3" type="ORF">CLV67_10697</name>
</gene>
<sequence>MTPRPRGHDGDPDGPGQTRPHGAAGVGGGGGGVRSDEAMASAFSQAGRAGNGPASTPSDIANGQPQHLTTHPTGPLGGTPTGKPKEITFSNDRTNQRSDEMENSGATALAASGYRVKQNPSTEEVAQARTNTGDTGRSVKNPDYLIEGRVFDCYSPTEPEKSTRGIWTESRNKVIKGQTQRVVVNLEDWRGDFGALQQQFDKWPVAGLKELKVITPEGEIVQIDLPRSSDRE</sequence>
<feature type="compositionally biased region" description="Gly residues" evidence="1">
    <location>
        <begin position="24"/>
        <end position="33"/>
    </location>
</feature>
<keyword evidence="4" id="KW-1185">Reference proteome</keyword>
<dbReference type="Pfam" id="PF18451">
    <property type="entry name" value="CdiA_C"/>
    <property type="match status" value="1"/>
</dbReference>
<comment type="caution">
    <text evidence="3">The sequence shown here is derived from an EMBL/GenBank/DDBJ whole genome shotgun (WGS) entry which is preliminary data.</text>
</comment>
<protein>
    <recommendedName>
        <fullName evidence="2">tRNA nuclease CdiA C-terminal domain-containing protein</fullName>
    </recommendedName>
</protein>
<name>A0A2T0KDE1_9ACTN</name>
<evidence type="ECO:0000313" key="4">
    <source>
        <dbReference type="Proteomes" id="UP000239415"/>
    </source>
</evidence>
<dbReference type="InterPro" id="IPR040559">
    <property type="entry name" value="CdiA_C"/>
</dbReference>
<feature type="region of interest" description="Disordered" evidence="1">
    <location>
        <begin position="1"/>
        <end position="141"/>
    </location>
</feature>
<dbReference type="AlphaFoldDB" id="A0A2T0KDE1"/>
<organism evidence="3 4">
    <name type="scientific">Actinoplanes italicus</name>
    <dbReference type="NCBI Taxonomy" id="113567"/>
    <lineage>
        <taxon>Bacteria</taxon>
        <taxon>Bacillati</taxon>
        <taxon>Actinomycetota</taxon>
        <taxon>Actinomycetes</taxon>
        <taxon>Micromonosporales</taxon>
        <taxon>Micromonosporaceae</taxon>
        <taxon>Actinoplanes</taxon>
    </lineage>
</organism>
<dbReference type="Gene3D" id="3.40.1350.120">
    <property type="match status" value="1"/>
</dbReference>
<evidence type="ECO:0000313" key="3">
    <source>
        <dbReference type="EMBL" id="PRX21323.1"/>
    </source>
</evidence>
<feature type="compositionally biased region" description="Polar residues" evidence="1">
    <location>
        <begin position="53"/>
        <end position="66"/>
    </location>
</feature>
<feature type="compositionally biased region" description="Basic and acidic residues" evidence="1">
    <location>
        <begin position="1"/>
        <end position="11"/>
    </location>
</feature>